<reference evidence="1" key="1">
    <citation type="submission" date="2023-08" db="EMBL/GenBank/DDBJ databases">
        <title>A de novo genome assembly of Solanum verrucosum Schlechtendal, a Mexican diploid species geographically isolated from the other diploid A-genome species in potato relatives.</title>
        <authorList>
            <person name="Hosaka K."/>
        </authorList>
    </citation>
    <scope>NUCLEOTIDE SEQUENCE</scope>
    <source>
        <tissue evidence="1">Young leaves</tissue>
    </source>
</reference>
<protein>
    <submittedName>
        <fullName evidence="1">Uncharacterized protein</fullName>
    </submittedName>
</protein>
<organism evidence="1 2">
    <name type="scientific">Solanum verrucosum</name>
    <dbReference type="NCBI Taxonomy" id="315347"/>
    <lineage>
        <taxon>Eukaryota</taxon>
        <taxon>Viridiplantae</taxon>
        <taxon>Streptophyta</taxon>
        <taxon>Embryophyta</taxon>
        <taxon>Tracheophyta</taxon>
        <taxon>Spermatophyta</taxon>
        <taxon>Magnoliopsida</taxon>
        <taxon>eudicotyledons</taxon>
        <taxon>Gunneridae</taxon>
        <taxon>Pentapetalae</taxon>
        <taxon>asterids</taxon>
        <taxon>lamiids</taxon>
        <taxon>Solanales</taxon>
        <taxon>Solanaceae</taxon>
        <taxon>Solanoideae</taxon>
        <taxon>Solaneae</taxon>
        <taxon>Solanum</taxon>
    </lineage>
</organism>
<accession>A0AAF0UAB2</accession>
<dbReference type="Proteomes" id="UP001234989">
    <property type="component" value="Chromosome 8"/>
</dbReference>
<name>A0AAF0UAB2_SOLVR</name>
<gene>
    <name evidence="1" type="ORF">MTR67_035336</name>
</gene>
<dbReference type="AlphaFoldDB" id="A0AAF0UAB2"/>
<proteinExistence type="predicted"/>
<evidence type="ECO:0000313" key="1">
    <source>
        <dbReference type="EMBL" id="WMV41951.1"/>
    </source>
</evidence>
<keyword evidence="2" id="KW-1185">Reference proteome</keyword>
<evidence type="ECO:0000313" key="2">
    <source>
        <dbReference type="Proteomes" id="UP001234989"/>
    </source>
</evidence>
<sequence length="103" mass="11747">MLLCIAGVSWVMLKSTMELLNSWKGIAEEELVKMGGRLSQLVFNERCGRREIPYVLEAKGPIIRRLKSNALVYFIWCKHDMMGDTIDLVDCIGNLLSFLCTLH</sequence>
<dbReference type="EMBL" id="CP133619">
    <property type="protein sequence ID" value="WMV41951.1"/>
    <property type="molecule type" value="Genomic_DNA"/>
</dbReference>